<gene>
    <name evidence="6" type="ORF">HYC85_015570</name>
</gene>
<feature type="transmembrane region" description="Helical" evidence="3">
    <location>
        <begin position="141"/>
        <end position="158"/>
    </location>
</feature>
<dbReference type="Pfam" id="PF02705">
    <property type="entry name" value="K_trans"/>
    <property type="match status" value="2"/>
</dbReference>
<dbReference type="Proteomes" id="UP000593564">
    <property type="component" value="Unassembled WGS sequence"/>
</dbReference>
<protein>
    <recommendedName>
        <fullName evidence="5">K+ potassium transporter integral membrane domain-containing protein</fullName>
    </recommendedName>
</protein>
<reference evidence="6 7" key="2">
    <citation type="submission" date="2020-07" db="EMBL/GenBank/DDBJ databases">
        <title>Genome assembly of wild tea tree DASZ reveals pedigree and selection history of tea varieties.</title>
        <authorList>
            <person name="Zhang W."/>
        </authorList>
    </citation>
    <scope>NUCLEOTIDE SEQUENCE [LARGE SCALE GENOMIC DNA]</scope>
    <source>
        <strain evidence="7">cv. G240</strain>
        <tissue evidence="6">Leaf</tissue>
    </source>
</reference>
<feature type="signal peptide" evidence="4">
    <location>
        <begin position="1"/>
        <end position="16"/>
    </location>
</feature>
<organism evidence="6 7">
    <name type="scientific">Camellia sinensis</name>
    <name type="common">Tea plant</name>
    <name type="synonym">Thea sinensis</name>
    <dbReference type="NCBI Taxonomy" id="4442"/>
    <lineage>
        <taxon>Eukaryota</taxon>
        <taxon>Viridiplantae</taxon>
        <taxon>Streptophyta</taxon>
        <taxon>Embryophyta</taxon>
        <taxon>Tracheophyta</taxon>
        <taxon>Spermatophyta</taxon>
        <taxon>Magnoliopsida</taxon>
        <taxon>eudicotyledons</taxon>
        <taxon>Gunneridae</taxon>
        <taxon>Pentapetalae</taxon>
        <taxon>asterids</taxon>
        <taxon>Ericales</taxon>
        <taxon>Theaceae</taxon>
        <taxon>Camellia</taxon>
    </lineage>
</organism>
<feature type="transmembrane region" description="Helical" evidence="3">
    <location>
        <begin position="194"/>
        <end position="216"/>
    </location>
</feature>
<evidence type="ECO:0000313" key="7">
    <source>
        <dbReference type="Proteomes" id="UP000593564"/>
    </source>
</evidence>
<dbReference type="PANTHER" id="PTHR30540">
    <property type="entry name" value="OSMOTIC STRESS POTASSIUM TRANSPORTER"/>
    <property type="match status" value="1"/>
</dbReference>
<evidence type="ECO:0000313" key="6">
    <source>
        <dbReference type="EMBL" id="KAF5945342.1"/>
    </source>
</evidence>
<dbReference type="AlphaFoldDB" id="A0A7J7GX48"/>
<dbReference type="PANTHER" id="PTHR30540:SF4">
    <property type="entry name" value="POTASSIUM TRANSPORTER 12-RELATED"/>
    <property type="match status" value="1"/>
</dbReference>
<reference evidence="7" key="1">
    <citation type="journal article" date="2020" name="Nat. Commun.">
        <title>Genome assembly of wild tea tree DASZ reveals pedigree and selection history of tea varieties.</title>
        <authorList>
            <person name="Zhang W."/>
            <person name="Zhang Y."/>
            <person name="Qiu H."/>
            <person name="Guo Y."/>
            <person name="Wan H."/>
            <person name="Zhang X."/>
            <person name="Scossa F."/>
            <person name="Alseekh S."/>
            <person name="Zhang Q."/>
            <person name="Wang P."/>
            <person name="Xu L."/>
            <person name="Schmidt M.H."/>
            <person name="Jia X."/>
            <person name="Li D."/>
            <person name="Zhu A."/>
            <person name="Guo F."/>
            <person name="Chen W."/>
            <person name="Ni D."/>
            <person name="Usadel B."/>
            <person name="Fernie A.R."/>
            <person name="Wen W."/>
        </authorList>
    </citation>
    <scope>NUCLEOTIDE SEQUENCE [LARGE SCALE GENOMIC DNA]</scope>
    <source>
        <strain evidence="7">cv. G240</strain>
    </source>
</reference>
<comment type="caution">
    <text evidence="6">The sequence shown here is derived from an EMBL/GenBank/DDBJ whole genome shotgun (WGS) entry which is preliminary data.</text>
</comment>
<comment type="subcellular location">
    <subcellularLocation>
        <location evidence="1">Cell membrane</location>
        <topology evidence="1">Multi-pass membrane protein</topology>
    </subcellularLocation>
</comment>
<evidence type="ECO:0000256" key="2">
    <source>
        <dbReference type="ARBA" id="ARBA00008440"/>
    </source>
</evidence>
<feature type="transmembrane region" description="Helical" evidence="3">
    <location>
        <begin position="63"/>
        <end position="81"/>
    </location>
</feature>
<name>A0A7J7GX48_CAMSI</name>
<dbReference type="GO" id="GO:0015079">
    <property type="term" value="F:potassium ion transmembrane transporter activity"/>
    <property type="evidence" value="ECO:0007669"/>
    <property type="project" value="InterPro"/>
</dbReference>
<dbReference type="GO" id="GO:0005886">
    <property type="term" value="C:plasma membrane"/>
    <property type="evidence" value="ECO:0007669"/>
    <property type="project" value="UniProtKB-SubCell"/>
</dbReference>
<dbReference type="InterPro" id="IPR053951">
    <property type="entry name" value="K_trans_N"/>
</dbReference>
<keyword evidence="4" id="KW-0732">Signal</keyword>
<feature type="domain" description="K+ potassium transporter integral membrane" evidence="5">
    <location>
        <begin position="173"/>
        <end position="239"/>
    </location>
</feature>
<evidence type="ECO:0000259" key="5">
    <source>
        <dbReference type="Pfam" id="PF02705"/>
    </source>
</evidence>
<evidence type="ECO:0000256" key="4">
    <source>
        <dbReference type="SAM" id="SignalP"/>
    </source>
</evidence>
<keyword evidence="3" id="KW-1133">Transmembrane helix</keyword>
<comment type="similarity">
    <text evidence="2">Belongs to the HAK/KUP transporter (TC 2.A.72.3) family.</text>
</comment>
<feature type="domain" description="K+ potassium transporter integral membrane" evidence="5">
    <location>
        <begin position="51"/>
        <end position="155"/>
    </location>
</feature>
<keyword evidence="3" id="KW-0812">Transmembrane</keyword>
<dbReference type="EMBL" id="JACBKZ010000007">
    <property type="protein sequence ID" value="KAF5945342.1"/>
    <property type="molecule type" value="Genomic_DNA"/>
</dbReference>
<keyword evidence="7" id="KW-1185">Reference proteome</keyword>
<feature type="chain" id="PRO_5029614949" description="K+ potassium transporter integral membrane domain-containing protein" evidence="4">
    <location>
        <begin position="17"/>
        <end position="243"/>
    </location>
</feature>
<feature type="transmembrane region" description="Helical" evidence="3">
    <location>
        <begin position="93"/>
        <end position="115"/>
    </location>
</feature>
<accession>A0A7J7GX48</accession>
<sequence length="243" mass="26385">MVATALSSLLIAGDEAAIVCYALFGSCSGVKYTFIELETTNSVKLLSHSSEVMSAVSGLQGEISGFDAVVIVSIVILIGLFSIQQFGTGKVAFAFAPALALWFFSLGCIGLYNLIKYDTSVLRAFNPVYIYFFFKNNTVKAWSALGGCVLCITGNWLLDGEFRPSQLFDISHVVTGAEAMFADLGHFSVPSIQIAFTCVVFPCLLLAYMGQAAYLMKYPDSTERIFYDSIPGDDCCFMVAHIF</sequence>
<evidence type="ECO:0000256" key="1">
    <source>
        <dbReference type="ARBA" id="ARBA00004651"/>
    </source>
</evidence>
<keyword evidence="3" id="KW-0472">Membrane</keyword>
<evidence type="ECO:0000256" key="3">
    <source>
        <dbReference type="SAM" id="Phobius"/>
    </source>
</evidence>
<dbReference type="InterPro" id="IPR003855">
    <property type="entry name" value="K+_transporter"/>
</dbReference>
<proteinExistence type="inferred from homology"/>